<evidence type="ECO:0000259" key="2">
    <source>
        <dbReference type="Pfam" id="PF13304"/>
    </source>
</evidence>
<organism evidence="3 4">
    <name type="scientific">Mesorhizobium japonicum</name>
    <dbReference type="NCBI Taxonomy" id="2066070"/>
    <lineage>
        <taxon>Bacteria</taxon>
        <taxon>Pseudomonadati</taxon>
        <taxon>Pseudomonadota</taxon>
        <taxon>Alphaproteobacteria</taxon>
        <taxon>Hyphomicrobiales</taxon>
        <taxon>Phyllobacteriaceae</taxon>
        <taxon>Mesorhizobium</taxon>
    </lineage>
</organism>
<evidence type="ECO:0000313" key="4">
    <source>
        <dbReference type="Proteomes" id="UP000275436"/>
    </source>
</evidence>
<evidence type="ECO:0000259" key="1">
    <source>
        <dbReference type="Pfam" id="PF13175"/>
    </source>
</evidence>
<dbReference type="PANTHER" id="PTHR43581:SF2">
    <property type="entry name" value="EXCINUCLEASE ATPASE SUBUNIT"/>
    <property type="match status" value="1"/>
</dbReference>
<dbReference type="InterPro" id="IPR027417">
    <property type="entry name" value="P-loop_NTPase"/>
</dbReference>
<dbReference type="EMBL" id="QKOD01000004">
    <property type="protein sequence ID" value="RNJ44439.1"/>
    <property type="molecule type" value="Genomic_DNA"/>
</dbReference>
<dbReference type="AlphaFoldDB" id="A0A3M9X8T4"/>
<reference evidence="3 4" key="1">
    <citation type="journal article" date="2018" name="Mol. Plant Microbe Interact.">
        <title>Taxonomically Different Co-Microsymbionts of a Relict Legume, Oxytropis popoviana, Have Complementary Sets of Symbiotic Genes and Together Increase the Efficiency of Plant Nodulation.</title>
        <authorList>
            <person name="Safronova V."/>
            <person name="Belimov A."/>
            <person name="Sazanova A."/>
            <person name="Chirak E."/>
            <person name="Verkhozina A."/>
            <person name="Kuznetsova I."/>
            <person name="Andronov E."/>
            <person name="Puhalsky J."/>
            <person name="Tikhonovich I."/>
        </authorList>
    </citation>
    <scope>NUCLEOTIDE SEQUENCE [LARGE SCALE GENOMIC DNA]</scope>
    <source>
        <strain evidence="3 4">Opo-235</strain>
    </source>
</reference>
<dbReference type="GO" id="GO:0005524">
    <property type="term" value="F:ATP binding"/>
    <property type="evidence" value="ECO:0007669"/>
    <property type="project" value="InterPro"/>
</dbReference>
<feature type="domain" description="Endonuclease GajA/Old nuclease/RecF-like AAA" evidence="1">
    <location>
        <begin position="10"/>
        <end position="61"/>
    </location>
</feature>
<protein>
    <recommendedName>
        <fullName evidence="5">AAA family ATPase</fullName>
    </recommendedName>
</protein>
<feature type="domain" description="ATPase AAA-type core" evidence="2">
    <location>
        <begin position="243"/>
        <end position="324"/>
    </location>
</feature>
<name>A0A3M9X8T4_9HYPH</name>
<evidence type="ECO:0008006" key="5">
    <source>
        <dbReference type="Google" id="ProtNLM"/>
    </source>
</evidence>
<dbReference type="InterPro" id="IPR051396">
    <property type="entry name" value="Bact_Antivir_Def_Nuclease"/>
</dbReference>
<sequence>MANHPLSGIRLSIKNFKSFGEDMFPLLHFQPINILIGRNNSGKSSLIDLIDLFASGGQKYDQTKHNVGGRPFTAYLAHAIDEASLRRIFLENTSGGGQIDGNHWAYGRQFEGANAILEFGPDWSAEFADLPASHAGLRSIPSEFRDSLARQLPPLFDGTRLLRVAAERDVQPETRDNTIGITPSGRGVTNLVRAFINRDDLPRAEVEIGLLSDLNEIYRGDSLFTAIICRENINGIWEIFLREESKGDIRLSESGSSLKSVFIILCTLRLMPKTEKIAWDKIILSVEEPENNLHPALLRRLLNFLAERRDERGFSLIVATHSPVGIDWSTKRSDSQIIHVKHDGVSASAHVAIGYSGSRDILDDLDIRASDILQANGVIWVEGPSDRIYLNKWIELSSNDTLKEGVHYSIMFYGGKLLSHLHAMAPPEETSKLIALLSLNRNAALLMDSDRHLGKPARDGKPARKPRMNLNETKTRLKDELSTMGGYVWVTEGREVENYISKSLMARVTGNAAVEVDPYESVIESQSLASFKGDKIALAHRVAEHAQNEHLGGHLDLATMLAGLCDAIAGWNGSR</sequence>
<proteinExistence type="predicted"/>
<dbReference type="Pfam" id="PF13304">
    <property type="entry name" value="AAA_21"/>
    <property type="match status" value="1"/>
</dbReference>
<dbReference type="SUPFAM" id="SSF52540">
    <property type="entry name" value="P-loop containing nucleoside triphosphate hydrolases"/>
    <property type="match status" value="1"/>
</dbReference>
<dbReference type="InterPro" id="IPR041685">
    <property type="entry name" value="AAA_GajA/Old/RecF-like"/>
</dbReference>
<dbReference type="Proteomes" id="UP000275436">
    <property type="component" value="Unassembled WGS sequence"/>
</dbReference>
<dbReference type="GO" id="GO:0016887">
    <property type="term" value="F:ATP hydrolysis activity"/>
    <property type="evidence" value="ECO:0007669"/>
    <property type="project" value="InterPro"/>
</dbReference>
<evidence type="ECO:0000313" key="3">
    <source>
        <dbReference type="EMBL" id="RNJ44439.1"/>
    </source>
</evidence>
<dbReference type="PANTHER" id="PTHR43581">
    <property type="entry name" value="ATP/GTP PHOSPHATASE"/>
    <property type="match status" value="1"/>
</dbReference>
<dbReference type="Gene3D" id="3.40.50.300">
    <property type="entry name" value="P-loop containing nucleotide triphosphate hydrolases"/>
    <property type="match status" value="1"/>
</dbReference>
<comment type="caution">
    <text evidence="3">The sequence shown here is derived from an EMBL/GenBank/DDBJ whole genome shotgun (WGS) entry which is preliminary data.</text>
</comment>
<gene>
    <name evidence="3" type="ORF">DNR46_17525</name>
</gene>
<dbReference type="InterPro" id="IPR003959">
    <property type="entry name" value="ATPase_AAA_core"/>
</dbReference>
<accession>A0A3M9X8T4</accession>
<dbReference type="RefSeq" id="WP_123168522.1">
    <property type="nucleotide sequence ID" value="NZ_QKOD01000004.1"/>
</dbReference>
<dbReference type="Pfam" id="PF13175">
    <property type="entry name" value="AAA_15"/>
    <property type="match status" value="1"/>
</dbReference>